<feature type="transmembrane region" description="Helical" evidence="4">
    <location>
        <begin position="21"/>
        <end position="44"/>
    </location>
</feature>
<comment type="similarity">
    <text evidence="1">Belongs to the short-chain dehydrogenases/reductases (SDR) family.</text>
</comment>
<dbReference type="PANTHER" id="PTHR44196:SF1">
    <property type="entry name" value="DEHYDROGENASE_REDUCTASE SDR FAMILY MEMBER 7B"/>
    <property type="match status" value="1"/>
</dbReference>
<dbReference type="InterPro" id="IPR020904">
    <property type="entry name" value="Sc_DH/Rdtase_CS"/>
</dbReference>
<dbReference type="InterPro" id="IPR036291">
    <property type="entry name" value="NAD(P)-bd_dom_sf"/>
</dbReference>
<dbReference type="GO" id="GO:0016020">
    <property type="term" value="C:membrane"/>
    <property type="evidence" value="ECO:0007669"/>
    <property type="project" value="TreeGrafter"/>
</dbReference>
<evidence type="ECO:0000256" key="4">
    <source>
        <dbReference type="SAM" id="Phobius"/>
    </source>
</evidence>
<reference evidence="5" key="1">
    <citation type="submission" date="2020-01" db="EMBL/GenBank/DDBJ databases">
        <title>Development of genomics and gene disruption for Polysphondylium violaceum indicates a role for the polyketide synthase stlB in stalk morphogenesis.</title>
        <authorList>
            <person name="Narita B."/>
            <person name="Kawabe Y."/>
            <person name="Kin K."/>
            <person name="Saito T."/>
            <person name="Gibbs R."/>
            <person name="Kuspa A."/>
            <person name="Muzny D."/>
            <person name="Queller D."/>
            <person name="Richards S."/>
            <person name="Strassman J."/>
            <person name="Sucgang R."/>
            <person name="Worley K."/>
            <person name="Schaap P."/>
        </authorList>
    </citation>
    <scope>NUCLEOTIDE SEQUENCE</scope>
    <source>
        <strain evidence="5">QSvi11</strain>
    </source>
</reference>
<sequence>MVTSDSFKNLVLSFKSMLDDFLMIIISLVWSIILIFLSPILHLLNQFKNKVFPPPKTIVITGASSGIGKSLAIEYAAPGITLGITGRNKERLEEVKKQCVKKGATVETSTIDITEKEKIAHWLQDFDRRHQVDVIYANAAVSELSLGENFTYEEKAYELVNININGALNTVLPLLENFRKRNHGQIVLVSSLSAYISYVFPTYAASKSFITHYGLTLRQELKNYGVGCTVIAPGFVITPMSDTLKMESLPFSVSAERAAQVMIQGVQENRAFVGFSLPTLFSAYMMSLVPPNLRDAWNSISSLAFPYTDSIESTKSKDQVKYRTSFSSSIFYKTKDTAESSASVSSSSSKKFQ</sequence>
<dbReference type="GO" id="GO:0016491">
    <property type="term" value="F:oxidoreductase activity"/>
    <property type="evidence" value="ECO:0007669"/>
    <property type="project" value="UniProtKB-KW"/>
</dbReference>
<comment type="function">
    <text evidence="3">Putative oxidoreductase.</text>
</comment>
<comment type="caution">
    <text evidence="5">The sequence shown here is derived from an EMBL/GenBank/DDBJ whole genome shotgun (WGS) entry which is preliminary data.</text>
</comment>
<dbReference type="Proteomes" id="UP000695562">
    <property type="component" value="Unassembled WGS sequence"/>
</dbReference>
<dbReference type="EMBL" id="AJWJ01000809">
    <property type="protein sequence ID" value="KAF2068884.1"/>
    <property type="molecule type" value="Genomic_DNA"/>
</dbReference>
<evidence type="ECO:0000256" key="3">
    <source>
        <dbReference type="ARBA" id="ARBA00037096"/>
    </source>
</evidence>
<keyword evidence="6" id="KW-1185">Reference proteome</keyword>
<dbReference type="OrthoDB" id="16936at2759"/>
<keyword evidence="4" id="KW-1133">Transmembrane helix</keyword>
<dbReference type="AlphaFoldDB" id="A0A8J4PLP5"/>
<evidence type="ECO:0008006" key="7">
    <source>
        <dbReference type="Google" id="ProtNLM"/>
    </source>
</evidence>
<evidence type="ECO:0000256" key="1">
    <source>
        <dbReference type="ARBA" id="ARBA00006484"/>
    </source>
</evidence>
<keyword evidence="4" id="KW-0472">Membrane</keyword>
<protein>
    <recommendedName>
        <fullName evidence="7">Short-chain dehydrogenase/reductase family protein</fullName>
    </recommendedName>
</protein>
<evidence type="ECO:0000313" key="5">
    <source>
        <dbReference type="EMBL" id="KAF2068884.1"/>
    </source>
</evidence>
<evidence type="ECO:0000313" key="6">
    <source>
        <dbReference type="Proteomes" id="UP000695562"/>
    </source>
</evidence>
<dbReference type="Pfam" id="PF00106">
    <property type="entry name" value="adh_short"/>
    <property type="match status" value="1"/>
</dbReference>
<dbReference type="InterPro" id="IPR002347">
    <property type="entry name" value="SDR_fam"/>
</dbReference>
<organism evidence="5 6">
    <name type="scientific">Polysphondylium violaceum</name>
    <dbReference type="NCBI Taxonomy" id="133409"/>
    <lineage>
        <taxon>Eukaryota</taxon>
        <taxon>Amoebozoa</taxon>
        <taxon>Evosea</taxon>
        <taxon>Eumycetozoa</taxon>
        <taxon>Dictyostelia</taxon>
        <taxon>Dictyosteliales</taxon>
        <taxon>Dictyosteliaceae</taxon>
        <taxon>Polysphondylium</taxon>
    </lineage>
</organism>
<dbReference type="PRINTS" id="PR00081">
    <property type="entry name" value="GDHRDH"/>
</dbReference>
<proteinExistence type="inferred from homology"/>
<keyword evidence="2" id="KW-0560">Oxidoreductase</keyword>
<gene>
    <name evidence="5" type="ORF">CYY_009794</name>
</gene>
<dbReference type="SUPFAM" id="SSF51735">
    <property type="entry name" value="NAD(P)-binding Rossmann-fold domains"/>
    <property type="match status" value="1"/>
</dbReference>
<dbReference type="PANTHER" id="PTHR44196">
    <property type="entry name" value="DEHYDROGENASE/REDUCTASE SDR FAMILY MEMBER 7B"/>
    <property type="match status" value="1"/>
</dbReference>
<keyword evidence="4" id="KW-0812">Transmembrane</keyword>
<accession>A0A8J4PLP5</accession>
<dbReference type="PROSITE" id="PS00061">
    <property type="entry name" value="ADH_SHORT"/>
    <property type="match status" value="1"/>
</dbReference>
<dbReference type="Gene3D" id="3.40.50.720">
    <property type="entry name" value="NAD(P)-binding Rossmann-like Domain"/>
    <property type="match status" value="1"/>
</dbReference>
<evidence type="ECO:0000256" key="2">
    <source>
        <dbReference type="ARBA" id="ARBA00023002"/>
    </source>
</evidence>
<name>A0A8J4PLP5_9MYCE</name>